<protein>
    <submittedName>
        <fullName evidence="2">Uncharacterized protein</fullName>
    </submittedName>
</protein>
<dbReference type="PANTHER" id="PTHR33444">
    <property type="entry name" value="SI:DKEY-19B23.12-RELATED"/>
    <property type="match status" value="1"/>
</dbReference>
<organism evidence="2 3">
    <name type="scientific">Rotaria sordida</name>
    <dbReference type="NCBI Taxonomy" id="392033"/>
    <lineage>
        <taxon>Eukaryota</taxon>
        <taxon>Metazoa</taxon>
        <taxon>Spiralia</taxon>
        <taxon>Gnathifera</taxon>
        <taxon>Rotifera</taxon>
        <taxon>Eurotatoria</taxon>
        <taxon>Bdelloidea</taxon>
        <taxon>Philodinida</taxon>
        <taxon>Philodinidae</taxon>
        <taxon>Rotaria</taxon>
    </lineage>
</organism>
<dbReference type="EMBL" id="CAJNOO010000035">
    <property type="protein sequence ID" value="CAF0760129.1"/>
    <property type="molecule type" value="Genomic_DNA"/>
</dbReference>
<feature type="transmembrane region" description="Helical" evidence="1">
    <location>
        <begin position="216"/>
        <end position="241"/>
    </location>
</feature>
<dbReference type="InterPro" id="IPR040350">
    <property type="entry name" value="TMEM272"/>
</dbReference>
<feature type="transmembrane region" description="Helical" evidence="1">
    <location>
        <begin position="169"/>
        <end position="196"/>
    </location>
</feature>
<name>A0A813PYU2_9BILA</name>
<evidence type="ECO:0000256" key="1">
    <source>
        <dbReference type="SAM" id="Phobius"/>
    </source>
</evidence>
<proteinExistence type="predicted"/>
<dbReference type="OrthoDB" id="6157510at2759"/>
<dbReference type="Proteomes" id="UP000663882">
    <property type="component" value="Unassembled WGS sequence"/>
</dbReference>
<gene>
    <name evidence="2" type="ORF">RFH988_LOCUS1788</name>
</gene>
<dbReference type="AlphaFoldDB" id="A0A813PYU2"/>
<sequence length="348" mass="39641">MFSHIRKPSLPSIISNNSSFSSDNFYIPTITIPRPTILRPLDVYDFNRISPTDFIHQRCMQQEPFRIPRPILTIPRPAIHLPTNDSIWTPCTRPTHVQQTSTSSSPLSITNHSERPIYQNLPLESLIPSPPPIPTLYQIGPSPFQRRVPIPVIQSIKQKKCSHEKPPGLFTTLSAGGLSTVAVLIYLSFLLTFPIIKLILGILYVKECPVNKNIPLYMIISGICGLTMVILLIFSSACTYYRSILNAQKSTHGFIICIIALTRGMQGTLAIFLFIWFFFGNIWIFNARYRVRTDKPNDTNNYCHPTLYGFAFYSLIFTYIYALFTCCIKFCVNFFCCGMCNAWHKAFS</sequence>
<dbReference type="PANTHER" id="PTHR33444:SF2">
    <property type="entry name" value="MARVEL DOMAIN-CONTAINING PROTEIN"/>
    <property type="match status" value="1"/>
</dbReference>
<keyword evidence="1" id="KW-0812">Transmembrane</keyword>
<accession>A0A813PYU2</accession>
<evidence type="ECO:0000313" key="2">
    <source>
        <dbReference type="EMBL" id="CAF0760129.1"/>
    </source>
</evidence>
<evidence type="ECO:0000313" key="3">
    <source>
        <dbReference type="Proteomes" id="UP000663882"/>
    </source>
</evidence>
<reference evidence="2" key="1">
    <citation type="submission" date="2021-02" db="EMBL/GenBank/DDBJ databases">
        <authorList>
            <person name="Nowell W R."/>
        </authorList>
    </citation>
    <scope>NUCLEOTIDE SEQUENCE</scope>
</reference>
<keyword evidence="1" id="KW-1133">Transmembrane helix</keyword>
<keyword evidence="1" id="KW-0472">Membrane</keyword>
<feature type="transmembrane region" description="Helical" evidence="1">
    <location>
        <begin position="310"/>
        <end position="335"/>
    </location>
</feature>
<comment type="caution">
    <text evidence="2">The sequence shown here is derived from an EMBL/GenBank/DDBJ whole genome shotgun (WGS) entry which is preliminary data.</text>
</comment>